<dbReference type="AlphaFoldDB" id="A0A1L0D1R1"/>
<comment type="similarity">
    <text evidence="2">Belongs to the frataxin family.</text>
</comment>
<keyword evidence="4" id="KW-0409">Iron storage</keyword>
<dbReference type="EC" id="1.16.3.1" evidence="3"/>
<sequence length="172" mass="19268">MFRSGFRFCTAAAPSRAVVASLARYSVRRTPMLHIPCVSPVFRRGYAISTTGDHVEQIIDQLSDNEYSQIANEYLETLSDELEMLAEDYPQVDAELSLGVMTLSVGEGKTYVINKQPPNKQIWLSSPISGPKRYDLIGGKWITLRDNTALTDLLEEELLEELGTKVVLELEN</sequence>
<organism evidence="13 14">
    <name type="scientific">Sungouiella intermedia</name>
    <dbReference type="NCBI Taxonomy" id="45354"/>
    <lineage>
        <taxon>Eukaryota</taxon>
        <taxon>Fungi</taxon>
        <taxon>Dikarya</taxon>
        <taxon>Ascomycota</taxon>
        <taxon>Saccharomycotina</taxon>
        <taxon>Pichiomycetes</taxon>
        <taxon>Metschnikowiaceae</taxon>
        <taxon>Sungouiella</taxon>
    </lineage>
</organism>
<keyword evidence="6" id="KW-0410">Iron transport</keyword>
<keyword evidence="10" id="KW-0406">Ion transport</keyword>
<dbReference type="Proteomes" id="UP000182334">
    <property type="component" value="Chromosome II"/>
</dbReference>
<dbReference type="STRING" id="45354.A0A1L0D1R1"/>
<gene>
    <name evidence="13" type="ORF">SAMEA4029010_CIC11G00000003098</name>
</gene>
<dbReference type="NCBIfam" id="TIGR03422">
    <property type="entry name" value="mito_frataxin"/>
    <property type="match status" value="1"/>
</dbReference>
<dbReference type="GO" id="GO:0008198">
    <property type="term" value="F:ferrous iron binding"/>
    <property type="evidence" value="ECO:0007669"/>
    <property type="project" value="TreeGrafter"/>
</dbReference>
<evidence type="ECO:0000256" key="4">
    <source>
        <dbReference type="ARBA" id="ARBA00022434"/>
    </source>
</evidence>
<dbReference type="Gene3D" id="3.30.920.10">
    <property type="entry name" value="Frataxin/CyaY"/>
    <property type="match status" value="1"/>
</dbReference>
<dbReference type="GO" id="GO:0034986">
    <property type="term" value="F:iron chaperone activity"/>
    <property type="evidence" value="ECO:0007669"/>
    <property type="project" value="TreeGrafter"/>
</dbReference>
<dbReference type="GO" id="GO:0006826">
    <property type="term" value="P:iron ion transport"/>
    <property type="evidence" value="ECO:0007669"/>
    <property type="project" value="UniProtKB-KW"/>
</dbReference>
<dbReference type="SMART" id="SM01219">
    <property type="entry name" value="Frataxin_Cyay"/>
    <property type="match status" value="1"/>
</dbReference>
<dbReference type="EMBL" id="LT635757">
    <property type="protein sequence ID" value="SGZ49904.1"/>
    <property type="molecule type" value="Genomic_DNA"/>
</dbReference>
<dbReference type="OrthoDB" id="1897642at2759"/>
<accession>A0A1L0D1R1</accession>
<dbReference type="PANTHER" id="PTHR16821">
    <property type="entry name" value="FRATAXIN"/>
    <property type="match status" value="1"/>
</dbReference>
<dbReference type="GO" id="GO:0004322">
    <property type="term" value="F:ferroxidase activity"/>
    <property type="evidence" value="ECO:0007669"/>
    <property type="project" value="UniProtKB-EC"/>
</dbReference>
<evidence type="ECO:0000313" key="13">
    <source>
        <dbReference type="EMBL" id="SGZ49904.1"/>
    </source>
</evidence>
<evidence type="ECO:0000256" key="8">
    <source>
        <dbReference type="ARBA" id="ARBA00023002"/>
    </source>
</evidence>
<evidence type="ECO:0000256" key="9">
    <source>
        <dbReference type="ARBA" id="ARBA00023004"/>
    </source>
</evidence>
<evidence type="ECO:0000256" key="7">
    <source>
        <dbReference type="ARBA" id="ARBA00022946"/>
    </source>
</evidence>
<name>A0A1L0D1R1_9ASCO</name>
<dbReference type="GO" id="GO:0005739">
    <property type="term" value="C:mitochondrion"/>
    <property type="evidence" value="ECO:0007669"/>
    <property type="project" value="UniProtKB-SubCell"/>
</dbReference>
<evidence type="ECO:0000256" key="5">
    <source>
        <dbReference type="ARBA" id="ARBA00022448"/>
    </source>
</evidence>
<dbReference type="PROSITE" id="PS01344">
    <property type="entry name" value="FRATAXIN_1"/>
    <property type="match status" value="1"/>
</dbReference>
<keyword evidence="5" id="KW-0813">Transport</keyword>
<dbReference type="Pfam" id="PF01491">
    <property type="entry name" value="Frataxin_Cyay"/>
    <property type="match status" value="1"/>
</dbReference>
<reference evidence="13 14" key="1">
    <citation type="submission" date="2016-10" db="EMBL/GenBank/DDBJ databases">
        <authorList>
            <person name="de Groot N.N."/>
        </authorList>
    </citation>
    <scope>NUCLEOTIDE SEQUENCE [LARGE SCALE GENOMIC DNA]</scope>
    <source>
        <strain evidence="13 14">CBS 141442</strain>
    </source>
</reference>
<evidence type="ECO:0000256" key="12">
    <source>
        <dbReference type="ARBA" id="ARBA00047990"/>
    </source>
</evidence>
<dbReference type="PANTHER" id="PTHR16821:SF2">
    <property type="entry name" value="FRATAXIN, MITOCHONDRIAL"/>
    <property type="match status" value="1"/>
</dbReference>
<evidence type="ECO:0000313" key="14">
    <source>
        <dbReference type="Proteomes" id="UP000182334"/>
    </source>
</evidence>
<evidence type="ECO:0000256" key="3">
    <source>
        <dbReference type="ARBA" id="ARBA00013107"/>
    </source>
</evidence>
<dbReference type="GO" id="GO:0016226">
    <property type="term" value="P:iron-sulfur cluster assembly"/>
    <property type="evidence" value="ECO:0007669"/>
    <property type="project" value="InterPro"/>
</dbReference>
<dbReference type="GO" id="GO:0051537">
    <property type="term" value="F:2 iron, 2 sulfur cluster binding"/>
    <property type="evidence" value="ECO:0007669"/>
    <property type="project" value="TreeGrafter"/>
</dbReference>
<keyword evidence="11" id="KW-0496">Mitochondrion</keyword>
<comment type="catalytic activity">
    <reaction evidence="12">
        <text>4 Fe(2+) + O2 + 4 H(+) = 4 Fe(3+) + 2 H2O</text>
        <dbReference type="Rhea" id="RHEA:11148"/>
        <dbReference type="ChEBI" id="CHEBI:15377"/>
        <dbReference type="ChEBI" id="CHEBI:15378"/>
        <dbReference type="ChEBI" id="CHEBI:15379"/>
        <dbReference type="ChEBI" id="CHEBI:29033"/>
        <dbReference type="ChEBI" id="CHEBI:29034"/>
        <dbReference type="EC" id="1.16.3.1"/>
    </reaction>
</comment>
<dbReference type="InterPro" id="IPR017789">
    <property type="entry name" value="Frataxin"/>
</dbReference>
<evidence type="ECO:0000256" key="6">
    <source>
        <dbReference type="ARBA" id="ARBA00022496"/>
    </source>
</evidence>
<proteinExistence type="inferred from homology"/>
<dbReference type="InterPro" id="IPR020895">
    <property type="entry name" value="Frataxin_CS"/>
</dbReference>
<dbReference type="NCBIfam" id="TIGR03421">
    <property type="entry name" value="FeS_CyaY"/>
    <property type="match status" value="1"/>
</dbReference>
<keyword evidence="14" id="KW-1185">Reference proteome</keyword>
<dbReference type="SUPFAM" id="SSF55387">
    <property type="entry name" value="Frataxin/Nqo15-like"/>
    <property type="match status" value="1"/>
</dbReference>
<evidence type="ECO:0000256" key="10">
    <source>
        <dbReference type="ARBA" id="ARBA00023065"/>
    </source>
</evidence>
<keyword evidence="9" id="KW-0408">Iron</keyword>
<dbReference type="InterPro" id="IPR002908">
    <property type="entry name" value="Frataxin/CyaY"/>
</dbReference>
<dbReference type="GO" id="GO:0006879">
    <property type="term" value="P:intracellular iron ion homeostasis"/>
    <property type="evidence" value="ECO:0007669"/>
    <property type="project" value="UniProtKB-KW"/>
</dbReference>
<evidence type="ECO:0000256" key="11">
    <source>
        <dbReference type="ARBA" id="ARBA00023128"/>
    </source>
</evidence>
<protein>
    <recommendedName>
        <fullName evidence="3">ferroxidase</fullName>
        <ecNumber evidence="3">1.16.3.1</ecNumber>
    </recommendedName>
</protein>
<evidence type="ECO:0000256" key="2">
    <source>
        <dbReference type="ARBA" id="ARBA00008183"/>
    </source>
</evidence>
<keyword evidence="8" id="KW-0560">Oxidoreductase</keyword>
<comment type="subcellular location">
    <subcellularLocation>
        <location evidence="1">Mitochondrion</location>
    </subcellularLocation>
</comment>
<dbReference type="InterPro" id="IPR036524">
    <property type="entry name" value="Frataxin/CyaY_sf"/>
</dbReference>
<keyword evidence="7" id="KW-0809">Transit peptide</keyword>
<evidence type="ECO:0000256" key="1">
    <source>
        <dbReference type="ARBA" id="ARBA00004173"/>
    </source>
</evidence>
<dbReference type="PROSITE" id="PS50810">
    <property type="entry name" value="FRATAXIN_2"/>
    <property type="match status" value="1"/>
</dbReference>
<dbReference type="GO" id="GO:0008199">
    <property type="term" value="F:ferric iron binding"/>
    <property type="evidence" value="ECO:0007669"/>
    <property type="project" value="InterPro"/>
</dbReference>